<protein>
    <submittedName>
        <fullName evidence="2">Uncharacterized protein</fullName>
    </submittedName>
</protein>
<evidence type="ECO:0000313" key="2">
    <source>
        <dbReference type="EnsemblMetazoa" id="LLOJ008411-PA"/>
    </source>
</evidence>
<dbReference type="AlphaFoldDB" id="A0A1B0EWH2"/>
<dbReference type="PANTHER" id="PTHR21163">
    <property type="entry name" value="PROTEIN G12"/>
    <property type="match status" value="1"/>
</dbReference>
<dbReference type="Proteomes" id="UP000092461">
    <property type="component" value="Unassembled WGS sequence"/>
</dbReference>
<proteinExistence type="predicted"/>
<dbReference type="EnsemblMetazoa" id="LLOJ008411-RA">
    <property type="protein sequence ID" value="LLOJ008411-PA"/>
    <property type="gene ID" value="LLOJ008411"/>
</dbReference>
<organism evidence="2 3">
    <name type="scientific">Lutzomyia longipalpis</name>
    <name type="common">Sand fly</name>
    <dbReference type="NCBI Taxonomy" id="7200"/>
    <lineage>
        <taxon>Eukaryota</taxon>
        <taxon>Metazoa</taxon>
        <taxon>Ecdysozoa</taxon>
        <taxon>Arthropoda</taxon>
        <taxon>Hexapoda</taxon>
        <taxon>Insecta</taxon>
        <taxon>Pterygota</taxon>
        <taxon>Neoptera</taxon>
        <taxon>Endopterygota</taxon>
        <taxon>Diptera</taxon>
        <taxon>Nematocera</taxon>
        <taxon>Psychodoidea</taxon>
        <taxon>Psychodidae</taxon>
        <taxon>Lutzomyia</taxon>
        <taxon>Lutzomyia</taxon>
    </lineage>
</organism>
<evidence type="ECO:0000256" key="1">
    <source>
        <dbReference type="SAM" id="SignalP"/>
    </source>
</evidence>
<dbReference type="Pfam" id="PF06757">
    <property type="entry name" value="Ins_allergen_rp"/>
    <property type="match status" value="1"/>
</dbReference>
<accession>A0A1B0EWH2</accession>
<sequence length="219" mass="24911">MKLIFLVFLLPLALCGEINSETDDMNRSTGVVQRGLQDDLKEFVDLIPMNKIMSVALNYIVADKEVQALYNYIRSEEFRELYTAAIKTSAVRELIEILESYGLPVVKYINQITPLLMLPTYPQRMSAEKAPTKGVNGLVDEILHVLPRDKLIGLFIQKTITSHDFRQLLKNLGSEQTLRAVIKFASNKEVRRAYAELNKRGVDIVTISKKAITYFLNLC</sequence>
<dbReference type="EMBL" id="AJWK01028468">
    <property type="status" value="NOT_ANNOTATED_CDS"/>
    <property type="molecule type" value="Genomic_DNA"/>
</dbReference>
<feature type="signal peptide" evidence="1">
    <location>
        <begin position="1"/>
        <end position="15"/>
    </location>
</feature>
<reference evidence="2" key="1">
    <citation type="submission" date="2020-05" db="UniProtKB">
        <authorList>
            <consortium name="EnsemblMetazoa"/>
        </authorList>
    </citation>
    <scope>IDENTIFICATION</scope>
    <source>
        <strain evidence="2">Jacobina</strain>
    </source>
</reference>
<dbReference type="VEuPathDB" id="VectorBase:LLOJ008411"/>
<dbReference type="VEuPathDB" id="VectorBase:LLONM1_008055"/>
<dbReference type="PANTHER" id="PTHR21163:SF1">
    <property type="entry name" value="PROTEIN G12"/>
    <property type="match status" value="1"/>
</dbReference>
<keyword evidence="3" id="KW-1185">Reference proteome</keyword>
<feature type="chain" id="PRO_5012362326" evidence="1">
    <location>
        <begin position="16"/>
        <end position="219"/>
    </location>
</feature>
<evidence type="ECO:0000313" key="3">
    <source>
        <dbReference type="Proteomes" id="UP000092461"/>
    </source>
</evidence>
<keyword evidence="1" id="KW-0732">Signal</keyword>
<dbReference type="InterPro" id="IPR010629">
    <property type="entry name" value="Ins_allergen"/>
</dbReference>
<name>A0A1B0EWH2_LUTLO</name>